<keyword evidence="6 8" id="KW-0446">Lipid-binding</keyword>
<accession>A0A8H7UL93</accession>
<dbReference type="PANTHER" id="PTHR21427:SF19">
    <property type="entry name" value="UBIQUINONE BIOSYNTHESIS PROTEIN COQ9, MITOCHONDRIAL"/>
    <property type="match status" value="1"/>
</dbReference>
<reference evidence="10" key="1">
    <citation type="submission" date="2020-12" db="EMBL/GenBank/DDBJ databases">
        <title>Metabolic potential, ecology and presence of endohyphal bacteria is reflected in genomic diversity of Mucoromycotina.</title>
        <authorList>
            <person name="Muszewska A."/>
            <person name="Okrasinska A."/>
            <person name="Steczkiewicz K."/>
            <person name="Drgas O."/>
            <person name="Orlowska M."/>
            <person name="Perlinska-Lenart U."/>
            <person name="Aleksandrzak-Piekarczyk T."/>
            <person name="Szatraj K."/>
            <person name="Zielenkiewicz U."/>
            <person name="Pilsyk S."/>
            <person name="Malc E."/>
            <person name="Mieczkowski P."/>
            <person name="Kruszewska J.S."/>
            <person name="Biernat P."/>
            <person name="Pawlowska J."/>
        </authorList>
    </citation>
    <scope>NUCLEOTIDE SEQUENCE</scope>
    <source>
        <strain evidence="10">WA0000051536</strain>
    </source>
</reference>
<dbReference type="AlphaFoldDB" id="A0A8H7UL93"/>
<evidence type="ECO:0000256" key="1">
    <source>
        <dbReference type="ARBA" id="ARBA00004173"/>
    </source>
</evidence>
<keyword evidence="4 8" id="KW-0831">Ubiquinone biosynthesis</keyword>
<comment type="subcellular location">
    <subcellularLocation>
        <location evidence="1 8">Mitochondrion</location>
    </subcellularLocation>
</comment>
<dbReference type="NCBIfam" id="TIGR02396">
    <property type="entry name" value="diverge_rpsU"/>
    <property type="match status" value="1"/>
</dbReference>
<evidence type="ECO:0000256" key="5">
    <source>
        <dbReference type="ARBA" id="ARBA00022946"/>
    </source>
</evidence>
<keyword evidence="5" id="KW-0809">Transit peptide</keyword>
<comment type="function">
    <text evidence="8">Membrane-associated protein that warps the membrane surface to access and bind aromatic isoprenes with high specificity, including ubiquinone (CoQ) isoprene intermediates and presents them directly to Coq7, therefore facilitating the Coq7-mediated hydroxylase step. Participates in the biosynthesis of coenzyme Q, also named ubiquinone, an essential lipid-soluble electron transporter for aerobic cellular respiration.</text>
</comment>
<dbReference type="GO" id="GO:0005743">
    <property type="term" value="C:mitochondrial inner membrane"/>
    <property type="evidence" value="ECO:0007669"/>
    <property type="project" value="TreeGrafter"/>
</dbReference>
<evidence type="ECO:0000313" key="11">
    <source>
        <dbReference type="Proteomes" id="UP000612746"/>
    </source>
</evidence>
<dbReference type="UniPathway" id="UPA00232"/>
<feature type="domain" description="COQ9 C-terminal" evidence="9">
    <location>
        <begin position="138"/>
        <end position="203"/>
    </location>
</feature>
<dbReference type="GO" id="GO:0006744">
    <property type="term" value="P:ubiquinone biosynthetic process"/>
    <property type="evidence" value="ECO:0007669"/>
    <property type="project" value="UniProtKB-UniRule"/>
</dbReference>
<protein>
    <recommendedName>
        <fullName evidence="8">Ubiquinone biosynthesis protein</fullName>
    </recommendedName>
</protein>
<dbReference type="FunFam" id="1.10.357.10:FF:000004">
    <property type="entry name" value="Ubiquinone biosynthesis protein COQ9, mitochondrial"/>
    <property type="match status" value="1"/>
</dbReference>
<dbReference type="GO" id="GO:0008289">
    <property type="term" value="F:lipid binding"/>
    <property type="evidence" value="ECO:0007669"/>
    <property type="project" value="UniProtKB-UniRule"/>
</dbReference>
<evidence type="ECO:0000256" key="4">
    <source>
        <dbReference type="ARBA" id="ARBA00022688"/>
    </source>
</evidence>
<dbReference type="OrthoDB" id="619536at2759"/>
<evidence type="ECO:0000313" key="10">
    <source>
        <dbReference type="EMBL" id="KAG2183908.1"/>
    </source>
</evidence>
<dbReference type="Pfam" id="PF08511">
    <property type="entry name" value="COQ9"/>
    <property type="match status" value="1"/>
</dbReference>
<evidence type="ECO:0000256" key="6">
    <source>
        <dbReference type="ARBA" id="ARBA00023121"/>
    </source>
</evidence>
<sequence length="277" mass="31153">LTLQFTLFRTKPSLHPGQVRGALSQKKLMEATLPFVATHGWTTESISLGAQTLGYPSIAHGIFPNGPADLIELFLEDSRLKLESEMERKKAAGELENLSATDIVRLAVITRLEMTRPYIKRWPEALSVMAHPTNSVMSFTQLGKLVDDIWFYAGDKSPDMNWYTKRASLAAVYTSTELYMTQDVSPNSVDTLGFLQRRLEQAEFVGSGMKQLGTMLDFGARSFVGMVASVSNRKRMVLMYNSRILTYSLATSSVETRFNKVQDISIRHVISRHIRHV</sequence>
<gene>
    <name evidence="10" type="ORF">INT44_008919</name>
</gene>
<evidence type="ECO:0000256" key="7">
    <source>
        <dbReference type="ARBA" id="ARBA00023128"/>
    </source>
</evidence>
<feature type="non-terminal residue" evidence="10">
    <location>
        <position position="1"/>
    </location>
</feature>
<dbReference type="Proteomes" id="UP000612746">
    <property type="component" value="Unassembled WGS sequence"/>
</dbReference>
<proteinExistence type="inferred from homology"/>
<comment type="pathway">
    <text evidence="2 8">Cofactor biosynthesis; ubiquinone biosynthesis.</text>
</comment>
<dbReference type="InterPro" id="IPR013718">
    <property type="entry name" value="COQ9_C"/>
</dbReference>
<comment type="caution">
    <text evidence="10">The sequence shown here is derived from an EMBL/GenBank/DDBJ whole genome shotgun (WGS) entry which is preliminary data.</text>
</comment>
<evidence type="ECO:0000259" key="9">
    <source>
        <dbReference type="Pfam" id="PF08511"/>
    </source>
</evidence>
<evidence type="ECO:0000256" key="2">
    <source>
        <dbReference type="ARBA" id="ARBA00004749"/>
    </source>
</evidence>
<dbReference type="InterPro" id="IPR012762">
    <property type="entry name" value="Ubiq_biosynth_COQ9"/>
</dbReference>
<dbReference type="Gene3D" id="1.10.357.10">
    <property type="entry name" value="Tetracycline Repressor, domain 2"/>
    <property type="match status" value="1"/>
</dbReference>
<dbReference type="EMBL" id="JAEPRA010000006">
    <property type="protein sequence ID" value="KAG2183908.1"/>
    <property type="molecule type" value="Genomic_DNA"/>
</dbReference>
<keyword evidence="11" id="KW-1185">Reference proteome</keyword>
<organism evidence="10 11">
    <name type="scientific">Umbelopsis vinacea</name>
    <dbReference type="NCBI Taxonomy" id="44442"/>
    <lineage>
        <taxon>Eukaryota</taxon>
        <taxon>Fungi</taxon>
        <taxon>Fungi incertae sedis</taxon>
        <taxon>Mucoromycota</taxon>
        <taxon>Mucoromycotina</taxon>
        <taxon>Umbelopsidomycetes</taxon>
        <taxon>Umbelopsidales</taxon>
        <taxon>Umbelopsidaceae</taxon>
        <taxon>Umbelopsis</taxon>
    </lineage>
</organism>
<keyword evidence="7 8" id="KW-0496">Mitochondrion</keyword>
<comment type="similarity">
    <text evidence="3 8">Belongs to the COQ9 family.</text>
</comment>
<evidence type="ECO:0000256" key="3">
    <source>
        <dbReference type="ARBA" id="ARBA00010766"/>
    </source>
</evidence>
<dbReference type="PANTHER" id="PTHR21427">
    <property type="entry name" value="UBIQUINONE BIOSYNTHESIS PROTEIN COQ9, MITOCHONDRIAL"/>
    <property type="match status" value="1"/>
</dbReference>
<name>A0A8H7UL93_9FUNG</name>
<evidence type="ECO:0000256" key="8">
    <source>
        <dbReference type="RuleBase" id="RU366063"/>
    </source>
</evidence>